<proteinExistence type="inferred from homology"/>
<dbReference type="CDD" id="cd03225">
    <property type="entry name" value="ABC_cobalt_CbiO_domain1"/>
    <property type="match status" value="1"/>
</dbReference>
<keyword evidence="3" id="KW-0547">Nucleotide-binding</keyword>
<dbReference type="Gene3D" id="3.40.50.300">
    <property type="entry name" value="P-loop containing nucleotide triphosphate hydrolases"/>
    <property type="match status" value="1"/>
</dbReference>
<dbReference type="PROSITE" id="PS50893">
    <property type="entry name" value="ABC_TRANSPORTER_2"/>
    <property type="match status" value="1"/>
</dbReference>
<comment type="caution">
    <text evidence="7">The sequence shown here is derived from an EMBL/GenBank/DDBJ whole genome shotgun (WGS) entry which is preliminary data.</text>
</comment>
<dbReference type="InterPro" id="IPR003439">
    <property type="entry name" value="ABC_transporter-like_ATP-bd"/>
</dbReference>
<evidence type="ECO:0000313" key="8">
    <source>
        <dbReference type="Proteomes" id="UP001240483"/>
    </source>
</evidence>
<name>A0AAP4CA73_9MICC</name>
<comment type="similarity">
    <text evidence="1">Belongs to the ABC transporter superfamily.</text>
</comment>
<evidence type="ECO:0000256" key="2">
    <source>
        <dbReference type="ARBA" id="ARBA00022448"/>
    </source>
</evidence>
<reference evidence="7" key="1">
    <citation type="submission" date="2023-05" db="EMBL/GenBank/DDBJ databases">
        <title>Cataloging the Phylogenetic Diversity of Human Bladder Bacteria.</title>
        <authorList>
            <person name="Du J."/>
        </authorList>
    </citation>
    <scope>NUCLEOTIDE SEQUENCE</scope>
    <source>
        <strain evidence="7">UMB9978</strain>
    </source>
</reference>
<sequence>MGTSANLSEPSSVNNPPAHAPEVSDLAENRIVMDRVSVEYDDRRVLDDISLTLSEQRIAIIGLNGSGKSTLVRLINGLVMPTYGRVTVGGACTMKETKQVRRRVGFVFQNPANQIIMPTVGEDMLFGLKNIGIPKAERVERARATLSQLGMGNFYERETHALSGGEQQMIALASVLTMRPETIILDEPTTMLDLLNRHRMRSVIAGLAQRSIVVTHDLELAADAQRVLVVHEGRIVEDGSPEDSIAAYRRMCEL</sequence>
<evidence type="ECO:0000259" key="6">
    <source>
        <dbReference type="PROSITE" id="PS50893"/>
    </source>
</evidence>
<dbReference type="InterPro" id="IPR050095">
    <property type="entry name" value="ECF_ABC_transporter_ATP-bd"/>
</dbReference>
<feature type="region of interest" description="Disordered" evidence="5">
    <location>
        <begin position="1"/>
        <end position="22"/>
    </location>
</feature>
<dbReference type="InterPro" id="IPR017871">
    <property type="entry name" value="ABC_transporter-like_CS"/>
</dbReference>
<dbReference type="AlphaFoldDB" id="A0AAP4CA73"/>
<evidence type="ECO:0000256" key="4">
    <source>
        <dbReference type="ARBA" id="ARBA00022840"/>
    </source>
</evidence>
<dbReference type="InterPro" id="IPR003593">
    <property type="entry name" value="AAA+_ATPase"/>
</dbReference>
<dbReference type="PANTHER" id="PTHR43553">
    <property type="entry name" value="HEAVY METAL TRANSPORTER"/>
    <property type="match status" value="1"/>
</dbReference>
<protein>
    <submittedName>
        <fullName evidence="7">ABC transporter ATP-binding protein</fullName>
    </submittedName>
</protein>
<dbReference type="SMART" id="SM00382">
    <property type="entry name" value="AAA"/>
    <property type="match status" value="1"/>
</dbReference>
<dbReference type="PROSITE" id="PS00211">
    <property type="entry name" value="ABC_TRANSPORTER_1"/>
    <property type="match status" value="1"/>
</dbReference>
<dbReference type="GO" id="GO:0043190">
    <property type="term" value="C:ATP-binding cassette (ABC) transporter complex"/>
    <property type="evidence" value="ECO:0007669"/>
    <property type="project" value="TreeGrafter"/>
</dbReference>
<dbReference type="EMBL" id="JASODW010000002">
    <property type="protein sequence ID" value="MDK6274641.1"/>
    <property type="molecule type" value="Genomic_DNA"/>
</dbReference>
<evidence type="ECO:0000313" key="7">
    <source>
        <dbReference type="EMBL" id="MDK6274641.1"/>
    </source>
</evidence>
<feature type="domain" description="ABC transporter" evidence="6">
    <location>
        <begin position="31"/>
        <end position="254"/>
    </location>
</feature>
<dbReference type="InterPro" id="IPR027417">
    <property type="entry name" value="P-loop_NTPase"/>
</dbReference>
<feature type="compositionally biased region" description="Polar residues" evidence="5">
    <location>
        <begin position="1"/>
        <end position="15"/>
    </location>
</feature>
<keyword evidence="2" id="KW-0813">Transport</keyword>
<dbReference type="InterPro" id="IPR015856">
    <property type="entry name" value="ABC_transpr_CbiO/EcfA_su"/>
</dbReference>
<dbReference type="RefSeq" id="WP_285332578.1">
    <property type="nucleotide sequence ID" value="NZ_JASODW010000002.1"/>
</dbReference>
<dbReference type="GO" id="GO:0016887">
    <property type="term" value="F:ATP hydrolysis activity"/>
    <property type="evidence" value="ECO:0007669"/>
    <property type="project" value="InterPro"/>
</dbReference>
<evidence type="ECO:0000256" key="1">
    <source>
        <dbReference type="ARBA" id="ARBA00005417"/>
    </source>
</evidence>
<dbReference type="SUPFAM" id="SSF52540">
    <property type="entry name" value="P-loop containing nucleoside triphosphate hydrolases"/>
    <property type="match status" value="1"/>
</dbReference>
<gene>
    <name evidence="7" type="ORF">QP116_02595</name>
</gene>
<dbReference type="GO" id="GO:0005524">
    <property type="term" value="F:ATP binding"/>
    <property type="evidence" value="ECO:0007669"/>
    <property type="project" value="UniProtKB-KW"/>
</dbReference>
<keyword evidence="4 7" id="KW-0067">ATP-binding</keyword>
<dbReference type="GO" id="GO:0042626">
    <property type="term" value="F:ATPase-coupled transmembrane transporter activity"/>
    <property type="evidence" value="ECO:0007669"/>
    <property type="project" value="TreeGrafter"/>
</dbReference>
<organism evidence="7 8">
    <name type="scientific">Pseudoglutamicibacter cumminsii</name>
    <dbReference type="NCBI Taxonomy" id="156979"/>
    <lineage>
        <taxon>Bacteria</taxon>
        <taxon>Bacillati</taxon>
        <taxon>Actinomycetota</taxon>
        <taxon>Actinomycetes</taxon>
        <taxon>Micrococcales</taxon>
        <taxon>Micrococcaceae</taxon>
        <taxon>Pseudoglutamicibacter</taxon>
    </lineage>
</organism>
<accession>A0AAP4CA73</accession>
<evidence type="ECO:0000256" key="3">
    <source>
        <dbReference type="ARBA" id="ARBA00022741"/>
    </source>
</evidence>
<dbReference type="Pfam" id="PF00005">
    <property type="entry name" value="ABC_tran"/>
    <property type="match status" value="1"/>
</dbReference>
<dbReference type="PANTHER" id="PTHR43553:SF24">
    <property type="entry name" value="ENERGY-COUPLING FACTOR TRANSPORTER ATP-BINDING PROTEIN ECFA1"/>
    <property type="match status" value="1"/>
</dbReference>
<evidence type="ECO:0000256" key="5">
    <source>
        <dbReference type="SAM" id="MobiDB-lite"/>
    </source>
</evidence>
<dbReference type="Proteomes" id="UP001240483">
    <property type="component" value="Unassembled WGS sequence"/>
</dbReference>